<protein>
    <submittedName>
        <fullName evidence="1">Uncharacterized protein</fullName>
    </submittedName>
</protein>
<dbReference type="AlphaFoldDB" id="A0A2J6RX18"/>
<reference evidence="1 2" key="1">
    <citation type="submission" date="2016-04" db="EMBL/GenBank/DDBJ databases">
        <title>A degradative enzymes factory behind the ericoid mycorrhizal symbiosis.</title>
        <authorList>
            <consortium name="DOE Joint Genome Institute"/>
            <person name="Martino E."/>
            <person name="Morin E."/>
            <person name="Grelet G."/>
            <person name="Kuo A."/>
            <person name="Kohler A."/>
            <person name="Daghino S."/>
            <person name="Barry K."/>
            <person name="Choi C."/>
            <person name="Cichocki N."/>
            <person name="Clum A."/>
            <person name="Copeland A."/>
            <person name="Hainaut M."/>
            <person name="Haridas S."/>
            <person name="Labutti K."/>
            <person name="Lindquist E."/>
            <person name="Lipzen A."/>
            <person name="Khouja H.-R."/>
            <person name="Murat C."/>
            <person name="Ohm R."/>
            <person name="Olson A."/>
            <person name="Spatafora J."/>
            <person name="Veneault-Fourrey C."/>
            <person name="Henrissat B."/>
            <person name="Grigoriev I."/>
            <person name="Martin F."/>
            <person name="Perotto S."/>
        </authorList>
    </citation>
    <scope>NUCLEOTIDE SEQUENCE [LARGE SCALE GENOMIC DNA]</scope>
    <source>
        <strain evidence="1 2">F</strain>
    </source>
</reference>
<keyword evidence="2" id="KW-1185">Reference proteome</keyword>
<sequence length="164" mass="19051">MRRESYMLKCASARKGTFTKRHTAGSSCNISLPCPEIGHVSHSRLIRYRLIKHIHVITPWFSFVIGDRSGCPLQQGVGVRLSKECQLTGVLESLWLERVMDHQLLRNLSLTTKIYPTYFKIQDLGRNSSSDRQVQRKPACPVHSSQKLHYQYRTRQNLVSKKRW</sequence>
<accession>A0A2J6RX18</accession>
<dbReference type="EMBL" id="KZ613942">
    <property type="protein sequence ID" value="PMD43033.1"/>
    <property type="molecule type" value="Genomic_DNA"/>
</dbReference>
<proteinExistence type="predicted"/>
<name>A0A2J6RX18_HYAVF</name>
<gene>
    <name evidence="1" type="ORF">L207DRAFT_289523</name>
</gene>
<evidence type="ECO:0000313" key="1">
    <source>
        <dbReference type="EMBL" id="PMD43033.1"/>
    </source>
</evidence>
<dbReference type="Proteomes" id="UP000235786">
    <property type="component" value="Unassembled WGS sequence"/>
</dbReference>
<organism evidence="1 2">
    <name type="scientific">Hyaloscypha variabilis (strain UAMH 11265 / GT02V1 / F)</name>
    <name type="common">Meliniomyces variabilis</name>
    <dbReference type="NCBI Taxonomy" id="1149755"/>
    <lineage>
        <taxon>Eukaryota</taxon>
        <taxon>Fungi</taxon>
        <taxon>Dikarya</taxon>
        <taxon>Ascomycota</taxon>
        <taxon>Pezizomycotina</taxon>
        <taxon>Leotiomycetes</taxon>
        <taxon>Helotiales</taxon>
        <taxon>Hyaloscyphaceae</taxon>
        <taxon>Hyaloscypha</taxon>
        <taxon>Hyaloscypha variabilis</taxon>
    </lineage>
</organism>
<evidence type="ECO:0000313" key="2">
    <source>
        <dbReference type="Proteomes" id="UP000235786"/>
    </source>
</evidence>